<comment type="caution">
    <text evidence="2">The sequence shown here is derived from an EMBL/GenBank/DDBJ whole genome shotgun (WGS) entry which is preliminary data.</text>
</comment>
<sequence length="168" mass="17309">MLIISKCAKVSFFSLATACFFALSQGASANCFAEITFAQGKSTLNALAKSKLNRLMKSQVSDSLIELSPPSKAPERITKTRMDEISSFLTAELPSSGRVKIAVNRSLPTLAAQGATARNRTIVVSLTPCTPRGVGSLTTATPLLAVGGLLSAIGALSGSDGGSTISTQ</sequence>
<organism evidence="2 3">
    <name type="scientific">Amylibacter marinus</name>
    <dbReference type="NCBI Taxonomy" id="1475483"/>
    <lineage>
        <taxon>Bacteria</taxon>
        <taxon>Pseudomonadati</taxon>
        <taxon>Pseudomonadota</taxon>
        <taxon>Alphaproteobacteria</taxon>
        <taxon>Rhodobacterales</taxon>
        <taxon>Paracoccaceae</taxon>
        <taxon>Amylibacter</taxon>
    </lineage>
</organism>
<evidence type="ECO:0000256" key="1">
    <source>
        <dbReference type="SAM" id="SignalP"/>
    </source>
</evidence>
<keyword evidence="3" id="KW-1185">Reference proteome</keyword>
<name>A0ABQ5VRN7_9RHOB</name>
<feature type="signal peptide" evidence="1">
    <location>
        <begin position="1"/>
        <end position="29"/>
    </location>
</feature>
<evidence type="ECO:0000313" key="2">
    <source>
        <dbReference type="EMBL" id="GLQ34005.1"/>
    </source>
</evidence>
<keyword evidence="1" id="KW-0732">Signal</keyword>
<proteinExistence type="predicted"/>
<dbReference type="Proteomes" id="UP001156694">
    <property type="component" value="Unassembled WGS sequence"/>
</dbReference>
<reference evidence="3" key="1">
    <citation type="journal article" date="2019" name="Int. J. Syst. Evol. Microbiol.">
        <title>The Global Catalogue of Microorganisms (GCM) 10K type strain sequencing project: providing services to taxonomists for standard genome sequencing and annotation.</title>
        <authorList>
            <consortium name="The Broad Institute Genomics Platform"/>
            <consortium name="The Broad Institute Genome Sequencing Center for Infectious Disease"/>
            <person name="Wu L."/>
            <person name="Ma J."/>
        </authorList>
    </citation>
    <scope>NUCLEOTIDE SEQUENCE [LARGE SCALE GENOMIC DNA]</scope>
    <source>
        <strain evidence="3">NBRC 110140</strain>
    </source>
</reference>
<dbReference type="EMBL" id="BSNN01000002">
    <property type="protein sequence ID" value="GLQ34005.1"/>
    <property type="molecule type" value="Genomic_DNA"/>
</dbReference>
<gene>
    <name evidence="2" type="ORF">GCM10007939_02880</name>
</gene>
<accession>A0ABQ5VRN7</accession>
<evidence type="ECO:0000313" key="3">
    <source>
        <dbReference type="Proteomes" id="UP001156694"/>
    </source>
</evidence>
<feature type="chain" id="PRO_5046259774" evidence="1">
    <location>
        <begin position="30"/>
        <end position="168"/>
    </location>
</feature>
<protein>
    <submittedName>
        <fullName evidence="2">Uncharacterized protein</fullName>
    </submittedName>
</protein>